<evidence type="ECO:0008006" key="3">
    <source>
        <dbReference type="Google" id="ProtNLM"/>
    </source>
</evidence>
<accession>A0A1H6SDQ0</accession>
<sequence length="181" mass="20176">MFEYCVGFSKMGPHMASGSVDVHAQREAEDIKVWFRFIPREGWLPFDTEGLWATRVGEDLAQVRNVPFLQDGVAEDDIIRFVTDADGWFWSVEQVQASGNCTVRVLPNPAGPLGRSARAVHAEFAAFNLGGEVFSEQLPLVAFNIPADADFAAIKLVLERGQNSGWWHYEVGSGSTRWWDA</sequence>
<protein>
    <recommendedName>
        <fullName evidence="3">DUF4265 domain-containing protein</fullName>
    </recommendedName>
</protein>
<name>A0A1H6SDQ0_9ACTN</name>
<dbReference type="EMBL" id="FNYV01000001">
    <property type="protein sequence ID" value="SEI62130.1"/>
    <property type="molecule type" value="Genomic_DNA"/>
</dbReference>
<gene>
    <name evidence="1" type="ORF">SAMN05443287_101524</name>
</gene>
<dbReference type="Proteomes" id="UP000198707">
    <property type="component" value="Unassembled WGS sequence"/>
</dbReference>
<evidence type="ECO:0000313" key="2">
    <source>
        <dbReference type="Proteomes" id="UP000198707"/>
    </source>
</evidence>
<keyword evidence="2" id="KW-1185">Reference proteome</keyword>
<dbReference type="AlphaFoldDB" id="A0A1H6SDQ0"/>
<evidence type="ECO:0000313" key="1">
    <source>
        <dbReference type="EMBL" id="SEI62130.1"/>
    </source>
</evidence>
<dbReference type="Pfam" id="PF14085">
    <property type="entry name" value="DUF4265"/>
    <property type="match status" value="1"/>
</dbReference>
<proteinExistence type="predicted"/>
<dbReference type="InterPro" id="IPR025361">
    <property type="entry name" value="DUF4265"/>
</dbReference>
<organism evidence="1 2">
    <name type="scientific">Micromonospora phaseoli</name>
    <dbReference type="NCBI Taxonomy" id="1144548"/>
    <lineage>
        <taxon>Bacteria</taxon>
        <taxon>Bacillati</taxon>
        <taxon>Actinomycetota</taxon>
        <taxon>Actinomycetes</taxon>
        <taxon>Micromonosporales</taxon>
        <taxon>Micromonosporaceae</taxon>
        <taxon>Micromonospora</taxon>
    </lineage>
</organism>
<reference evidence="2" key="1">
    <citation type="submission" date="2016-10" db="EMBL/GenBank/DDBJ databases">
        <authorList>
            <person name="Varghese N."/>
            <person name="Submissions S."/>
        </authorList>
    </citation>
    <scope>NUCLEOTIDE SEQUENCE [LARGE SCALE GENOMIC DNA]</scope>
    <source>
        <strain evidence="2">CGMCC 4.7038</strain>
    </source>
</reference>